<protein>
    <submittedName>
        <fullName evidence="3">DUF2189 domain-containing protein</fullName>
    </submittedName>
</protein>
<keyword evidence="2" id="KW-0812">Transmembrane</keyword>
<evidence type="ECO:0000313" key="3">
    <source>
        <dbReference type="EMBL" id="KAA5606217.1"/>
    </source>
</evidence>
<feature type="transmembrane region" description="Helical" evidence="2">
    <location>
        <begin position="148"/>
        <end position="177"/>
    </location>
</feature>
<organism evidence="3 4">
    <name type="scientific">Roseospira marina</name>
    <dbReference type="NCBI Taxonomy" id="140057"/>
    <lineage>
        <taxon>Bacteria</taxon>
        <taxon>Pseudomonadati</taxon>
        <taxon>Pseudomonadota</taxon>
        <taxon>Alphaproteobacteria</taxon>
        <taxon>Rhodospirillales</taxon>
        <taxon>Rhodospirillaceae</taxon>
        <taxon>Roseospira</taxon>
    </lineage>
</organism>
<accession>A0A5M6IE28</accession>
<dbReference type="AlphaFoldDB" id="A0A5M6IE28"/>
<sequence length="297" mass="30700">MLPGPGPRPVRPRPEACAQTHPRAAAPGIQGGLTPMSTMTATLATGPEPSLTAVTVDDSGGWIHKALADFQRAPGLSLTYGGLFVLLSWGLSALVLYAGLGSVLLPLTSGFMLVGAVFAVPLHVISLAHERGERIGLPEAVRRSLASLPGLAIVGVTLTLVMLAWMLLALLIFAAFYGGQPPSLARFGTDLLSSPQAAFFLATGTFVGAVMATVAFSIAALSIPMLVDKPDTQPIHAMAVSLEAVIRQPGVMIGWGATVGFITVSGMVPAFLGLAFTLPLAGYASWHAYRALLPQGV</sequence>
<dbReference type="EMBL" id="VWPJ01000005">
    <property type="protein sequence ID" value="KAA5606217.1"/>
    <property type="molecule type" value="Genomic_DNA"/>
</dbReference>
<name>A0A5M6IE28_9PROT</name>
<feature type="transmembrane region" description="Helical" evidence="2">
    <location>
        <begin position="78"/>
        <end position="98"/>
    </location>
</feature>
<feature type="region of interest" description="Disordered" evidence="1">
    <location>
        <begin position="1"/>
        <end position="32"/>
    </location>
</feature>
<keyword evidence="2" id="KW-1133">Transmembrane helix</keyword>
<reference evidence="3 4" key="1">
    <citation type="submission" date="2019-09" db="EMBL/GenBank/DDBJ databases">
        <title>Genome sequence of Roseospira marina, one of the more divergent members of the non-sulfur purple photosynthetic bacterial family, the Rhodospirillaceae.</title>
        <authorList>
            <person name="Meyer T."/>
            <person name="Kyndt J."/>
        </authorList>
    </citation>
    <scope>NUCLEOTIDE SEQUENCE [LARGE SCALE GENOMIC DNA]</scope>
    <source>
        <strain evidence="3 4">DSM 15113</strain>
    </source>
</reference>
<dbReference type="Proteomes" id="UP000324065">
    <property type="component" value="Unassembled WGS sequence"/>
</dbReference>
<dbReference type="Pfam" id="PF09955">
    <property type="entry name" value="DUF2189"/>
    <property type="match status" value="1"/>
</dbReference>
<comment type="caution">
    <text evidence="3">The sequence shown here is derived from an EMBL/GenBank/DDBJ whole genome shotgun (WGS) entry which is preliminary data.</text>
</comment>
<feature type="transmembrane region" description="Helical" evidence="2">
    <location>
        <begin position="244"/>
        <end position="264"/>
    </location>
</feature>
<keyword evidence="4" id="KW-1185">Reference proteome</keyword>
<keyword evidence="2" id="KW-0472">Membrane</keyword>
<dbReference type="InterPro" id="IPR018692">
    <property type="entry name" value="DUF2189"/>
</dbReference>
<feature type="transmembrane region" description="Helical" evidence="2">
    <location>
        <begin position="197"/>
        <end position="223"/>
    </location>
</feature>
<feature type="transmembrane region" description="Helical" evidence="2">
    <location>
        <begin position="104"/>
        <end position="127"/>
    </location>
</feature>
<gene>
    <name evidence="3" type="ORF">F1188_07280</name>
</gene>
<evidence type="ECO:0000256" key="2">
    <source>
        <dbReference type="SAM" id="Phobius"/>
    </source>
</evidence>
<proteinExistence type="predicted"/>
<evidence type="ECO:0000313" key="4">
    <source>
        <dbReference type="Proteomes" id="UP000324065"/>
    </source>
</evidence>
<dbReference type="OrthoDB" id="9809543at2"/>
<evidence type="ECO:0000256" key="1">
    <source>
        <dbReference type="SAM" id="MobiDB-lite"/>
    </source>
</evidence>